<evidence type="ECO:0000313" key="2">
    <source>
        <dbReference type="Proteomes" id="UP000033986"/>
    </source>
</evidence>
<reference evidence="1 2" key="1">
    <citation type="journal article" date="2015" name="Nature">
        <title>rRNA introns, odd ribosomes, and small enigmatic genomes across a large radiation of phyla.</title>
        <authorList>
            <person name="Brown C.T."/>
            <person name="Hug L.A."/>
            <person name="Thomas B.C."/>
            <person name="Sharon I."/>
            <person name="Castelle C.J."/>
            <person name="Singh A."/>
            <person name="Wilkins M.J."/>
            <person name="Williams K.H."/>
            <person name="Banfield J.F."/>
        </authorList>
    </citation>
    <scope>NUCLEOTIDE SEQUENCE [LARGE SCALE GENOMIC DNA]</scope>
</reference>
<gene>
    <name evidence="1" type="ORF">UV07_C0026G0007</name>
</gene>
<feature type="non-terminal residue" evidence="1">
    <location>
        <position position="30"/>
    </location>
</feature>
<accession>A0A0G0Z4R0</accession>
<dbReference type="Proteomes" id="UP000033986">
    <property type="component" value="Unassembled WGS sequence"/>
</dbReference>
<comment type="caution">
    <text evidence="1">The sequence shown here is derived from an EMBL/GenBank/DDBJ whole genome shotgun (WGS) entry which is preliminary data.</text>
</comment>
<protein>
    <submittedName>
        <fullName evidence="1">Uncharacterized protein</fullName>
    </submittedName>
</protein>
<organism evidence="1 2">
    <name type="scientific">Candidatus Azambacteria bacterium GW2011_GWB1_42_17</name>
    <dbReference type="NCBI Taxonomy" id="1618615"/>
    <lineage>
        <taxon>Bacteria</taxon>
        <taxon>Candidatus Azamiibacteriota</taxon>
    </lineage>
</organism>
<dbReference type="AlphaFoldDB" id="A0A0G0Z4R0"/>
<name>A0A0G0Z4R0_9BACT</name>
<proteinExistence type="predicted"/>
<evidence type="ECO:0000313" key="1">
    <source>
        <dbReference type="EMBL" id="KKS43705.1"/>
    </source>
</evidence>
<sequence>MFPISNGMNKNTSIDITHFKEKLEAEKKLV</sequence>
<dbReference type="EMBL" id="LCDB01000026">
    <property type="protein sequence ID" value="KKS43705.1"/>
    <property type="molecule type" value="Genomic_DNA"/>
</dbReference>